<feature type="transmembrane region" description="Helical" evidence="4">
    <location>
        <begin position="392"/>
        <end position="410"/>
    </location>
</feature>
<keyword evidence="4" id="KW-0472">Membrane</keyword>
<reference evidence="6" key="2">
    <citation type="submission" date="2025-05" db="UniProtKB">
        <authorList>
            <consortium name="EnsemblMetazoa"/>
        </authorList>
    </citation>
    <scope>IDENTIFICATION</scope>
    <source>
        <strain evidence="6">Foshan</strain>
    </source>
</reference>
<evidence type="ECO:0000256" key="2">
    <source>
        <dbReference type="RuleBase" id="RU102079"/>
    </source>
</evidence>
<dbReference type="SMART" id="SM00908">
    <property type="entry name" value="Gal-bind_lectin"/>
    <property type="match status" value="1"/>
</dbReference>
<dbReference type="RefSeq" id="XP_029731083.2">
    <property type="nucleotide sequence ID" value="XM_029875223.2"/>
</dbReference>
<dbReference type="SMART" id="SM00276">
    <property type="entry name" value="GLECT"/>
    <property type="match status" value="1"/>
</dbReference>
<evidence type="ECO:0000313" key="7">
    <source>
        <dbReference type="Proteomes" id="UP000069940"/>
    </source>
</evidence>
<name>A0ABM1Z8N3_AEDAL</name>
<dbReference type="PROSITE" id="PS51304">
    <property type="entry name" value="GALECTIN"/>
    <property type="match status" value="1"/>
</dbReference>
<dbReference type="InterPro" id="IPR044156">
    <property type="entry name" value="Galectin-like"/>
</dbReference>
<feature type="compositionally biased region" description="Low complexity" evidence="3">
    <location>
        <begin position="241"/>
        <end position="256"/>
    </location>
</feature>
<sequence length="430" mass="44939">MATVPVYSPVVPFLGLIPGGLRHGSMVRIKGIINNHGERCQINIQTGAALNPRDDVTLHISIRPNESAIVRNTLQNQVWGAEERYGGCPISYGQSFDVLVLVEVNQYKIAINGVHFCTFNHRLPVHSARYISISGGCVIHSILSEMDASGGSVPPYPGTAGSVGPHPPPYVPPAYPPTGSQIGFVPAPPPMPPPPPYTPSPGYPVGNAGHYPGAPPFVPPYGGYPHQPVYPPATPYSSVQPTAPSPSSSMASTMLATTTATTKPTATVKDSLISGMQQTKNFLHDAIYGKPTATPAYPQQQISSQPPSYPSQPAAYPTQQHPHGSQYPSVPYPTAPGQPGQYSNPQQQQPKSSSGGFFGSAGTGIAATALAAGTTAVLMHKLPKKAKKSKKLMKYAAGAGMLGLGGYAVGKGLRRRKGSSSSSSSSSDSD</sequence>
<dbReference type="PANTHER" id="PTHR11346:SF176">
    <property type="entry name" value="32 KDA BETA-GALACTOSIDE-BINDING LECTIN LEC-3"/>
    <property type="match status" value="1"/>
</dbReference>
<feature type="domain" description="Galectin" evidence="5">
    <location>
        <begin position="13"/>
        <end position="145"/>
    </location>
</feature>
<feature type="compositionally biased region" description="Polar residues" evidence="3">
    <location>
        <begin position="318"/>
        <end position="328"/>
    </location>
</feature>
<dbReference type="CDD" id="cd00070">
    <property type="entry name" value="GLECT"/>
    <property type="match status" value="1"/>
</dbReference>
<proteinExistence type="predicted"/>
<evidence type="ECO:0000313" key="6">
    <source>
        <dbReference type="EnsemblMetazoa" id="AALFPA23_016113.P23488"/>
    </source>
</evidence>
<evidence type="ECO:0000256" key="1">
    <source>
        <dbReference type="ARBA" id="ARBA00022734"/>
    </source>
</evidence>
<dbReference type="Pfam" id="PF00337">
    <property type="entry name" value="Gal-bind_lectin"/>
    <property type="match status" value="1"/>
</dbReference>
<dbReference type="GeneID" id="109399101"/>
<dbReference type="InterPro" id="IPR001079">
    <property type="entry name" value="Galectin_CRD"/>
</dbReference>
<dbReference type="InterPro" id="IPR013320">
    <property type="entry name" value="ConA-like_dom_sf"/>
</dbReference>
<keyword evidence="4" id="KW-0812">Transmembrane</keyword>
<feature type="compositionally biased region" description="Low complexity" evidence="3">
    <location>
        <begin position="337"/>
        <end position="355"/>
    </location>
</feature>
<dbReference type="Proteomes" id="UP000069940">
    <property type="component" value="Unassembled WGS sequence"/>
</dbReference>
<reference evidence="7" key="1">
    <citation type="journal article" date="2015" name="Proc. Natl. Acad. Sci. U.S.A.">
        <title>Genome sequence of the Asian Tiger mosquito, Aedes albopictus, reveals insights into its biology, genetics, and evolution.</title>
        <authorList>
            <person name="Chen X.G."/>
            <person name="Jiang X."/>
            <person name="Gu J."/>
            <person name="Xu M."/>
            <person name="Wu Y."/>
            <person name="Deng Y."/>
            <person name="Zhang C."/>
            <person name="Bonizzoni M."/>
            <person name="Dermauw W."/>
            <person name="Vontas J."/>
            <person name="Armbruster P."/>
            <person name="Huang X."/>
            <person name="Yang Y."/>
            <person name="Zhang H."/>
            <person name="He W."/>
            <person name="Peng H."/>
            <person name="Liu Y."/>
            <person name="Wu K."/>
            <person name="Chen J."/>
            <person name="Lirakis M."/>
            <person name="Topalis P."/>
            <person name="Van Leeuwen T."/>
            <person name="Hall A.B."/>
            <person name="Jiang X."/>
            <person name="Thorpe C."/>
            <person name="Mueller R.L."/>
            <person name="Sun C."/>
            <person name="Waterhouse R.M."/>
            <person name="Yan G."/>
            <person name="Tu Z.J."/>
            <person name="Fang X."/>
            <person name="James A.A."/>
        </authorList>
    </citation>
    <scope>NUCLEOTIDE SEQUENCE [LARGE SCALE GENOMIC DNA]</scope>
    <source>
        <strain evidence="7">Foshan</strain>
    </source>
</reference>
<dbReference type="SUPFAM" id="SSF49899">
    <property type="entry name" value="Concanavalin A-like lectins/glucanases"/>
    <property type="match status" value="1"/>
</dbReference>
<keyword evidence="4" id="KW-1133">Transmembrane helix</keyword>
<accession>A0ABM1Z8N3</accession>
<feature type="compositionally biased region" description="Low complexity" evidence="3">
    <location>
        <begin position="295"/>
        <end position="317"/>
    </location>
</feature>
<feature type="region of interest" description="Disordered" evidence="3">
    <location>
        <begin position="290"/>
        <end position="358"/>
    </location>
</feature>
<organism evidence="6 7">
    <name type="scientific">Aedes albopictus</name>
    <name type="common">Asian tiger mosquito</name>
    <name type="synonym">Stegomyia albopicta</name>
    <dbReference type="NCBI Taxonomy" id="7160"/>
    <lineage>
        <taxon>Eukaryota</taxon>
        <taxon>Metazoa</taxon>
        <taxon>Ecdysozoa</taxon>
        <taxon>Arthropoda</taxon>
        <taxon>Hexapoda</taxon>
        <taxon>Insecta</taxon>
        <taxon>Pterygota</taxon>
        <taxon>Neoptera</taxon>
        <taxon>Endopterygota</taxon>
        <taxon>Diptera</taxon>
        <taxon>Nematocera</taxon>
        <taxon>Culicoidea</taxon>
        <taxon>Culicidae</taxon>
        <taxon>Culicinae</taxon>
        <taxon>Aedini</taxon>
        <taxon>Aedes</taxon>
        <taxon>Stegomyia</taxon>
    </lineage>
</organism>
<dbReference type="EnsemblMetazoa" id="AALFPA23_016113.R23488">
    <property type="protein sequence ID" value="AALFPA23_016113.P23488"/>
    <property type="gene ID" value="AALFPA23_016113"/>
</dbReference>
<protein>
    <recommendedName>
        <fullName evidence="2">Galectin</fullName>
    </recommendedName>
</protein>
<feature type="compositionally biased region" description="Low complexity" evidence="3">
    <location>
        <begin position="419"/>
        <end position="430"/>
    </location>
</feature>
<dbReference type="PRINTS" id="PR01217">
    <property type="entry name" value="PRICHEXTENSN"/>
</dbReference>
<dbReference type="Gene3D" id="2.60.120.200">
    <property type="match status" value="1"/>
</dbReference>
<keyword evidence="1 2" id="KW-0430">Lectin</keyword>
<feature type="transmembrane region" description="Helical" evidence="4">
    <location>
        <begin position="357"/>
        <end position="380"/>
    </location>
</feature>
<evidence type="ECO:0000256" key="4">
    <source>
        <dbReference type="SAM" id="Phobius"/>
    </source>
</evidence>
<dbReference type="PANTHER" id="PTHR11346">
    <property type="entry name" value="GALECTIN"/>
    <property type="match status" value="1"/>
</dbReference>
<feature type="region of interest" description="Disordered" evidence="3">
    <location>
        <begin position="235"/>
        <end position="256"/>
    </location>
</feature>
<feature type="region of interest" description="Disordered" evidence="3">
    <location>
        <begin position="411"/>
        <end position="430"/>
    </location>
</feature>
<keyword evidence="7" id="KW-1185">Reference proteome</keyword>
<evidence type="ECO:0000256" key="3">
    <source>
        <dbReference type="SAM" id="MobiDB-lite"/>
    </source>
</evidence>
<evidence type="ECO:0000259" key="5">
    <source>
        <dbReference type="PROSITE" id="PS51304"/>
    </source>
</evidence>